<gene>
    <name evidence="3" type="ORF">GCM10022403_003130</name>
</gene>
<dbReference type="PANTHER" id="PTHR46268">
    <property type="entry name" value="STRESS RESPONSE PROTEIN NHAX"/>
    <property type="match status" value="1"/>
</dbReference>
<feature type="domain" description="UspA" evidence="2">
    <location>
        <begin position="3"/>
        <end position="131"/>
    </location>
</feature>
<evidence type="ECO:0000313" key="4">
    <source>
        <dbReference type="Proteomes" id="UP001501009"/>
    </source>
</evidence>
<comment type="caution">
    <text evidence="3">The sequence shown here is derived from an EMBL/GenBank/DDBJ whole genome shotgun (WGS) entry which is preliminary data.</text>
</comment>
<dbReference type="InterPro" id="IPR006016">
    <property type="entry name" value="UspA"/>
</dbReference>
<reference evidence="4" key="1">
    <citation type="journal article" date="2019" name="Int. J. Syst. Evol. Microbiol.">
        <title>The Global Catalogue of Microorganisms (GCM) 10K type strain sequencing project: providing services to taxonomists for standard genome sequencing and annotation.</title>
        <authorList>
            <consortium name="The Broad Institute Genomics Platform"/>
            <consortium name="The Broad Institute Genome Sequencing Center for Infectious Disease"/>
            <person name="Wu L."/>
            <person name="Ma J."/>
        </authorList>
    </citation>
    <scope>NUCLEOTIDE SEQUENCE [LARGE SCALE GENOMIC DNA]</scope>
    <source>
        <strain evidence="4">JCM 17138</strain>
    </source>
</reference>
<dbReference type="Proteomes" id="UP001501009">
    <property type="component" value="Unassembled WGS sequence"/>
</dbReference>
<dbReference type="Gene3D" id="3.40.50.620">
    <property type="entry name" value="HUPs"/>
    <property type="match status" value="2"/>
</dbReference>
<comment type="similarity">
    <text evidence="1">Belongs to the universal stress protein A family.</text>
</comment>
<organism evidence="3 4">
    <name type="scientific">Streptomyces coacervatus</name>
    <dbReference type="NCBI Taxonomy" id="647381"/>
    <lineage>
        <taxon>Bacteria</taxon>
        <taxon>Bacillati</taxon>
        <taxon>Actinomycetota</taxon>
        <taxon>Actinomycetes</taxon>
        <taxon>Kitasatosporales</taxon>
        <taxon>Streptomycetaceae</taxon>
        <taxon>Streptomyces</taxon>
    </lineage>
</organism>
<dbReference type="Pfam" id="PF00582">
    <property type="entry name" value="Usp"/>
    <property type="match status" value="2"/>
</dbReference>
<accession>A0ABP7GMX6</accession>
<keyword evidence="4" id="KW-1185">Reference proteome</keyword>
<dbReference type="RefSeq" id="WP_275769925.1">
    <property type="nucleotide sequence ID" value="NZ_BAABDE010000002.1"/>
</dbReference>
<dbReference type="PANTHER" id="PTHR46268:SF6">
    <property type="entry name" value="UNIVERSAL STRESS PROTEIN UP12"/>
    <property type="match status" value="1"/>
</dbReference>
<dbReference type="InterPro" id="IPR006015">
    <property type="entry name" value="Universal_stress_UspA"/>
</dbReference>
<dbReference type="SUPFAM" id="SSF52402">
    <property type="entry name" value="Adenine nucleotide alpha hydrolases-like"/>
    <property type="match status" value="2"/>
</dbReference>
<proteinExistence type="inferred from homology"/>
<dbReference type="PRINTS" id="PR01438">
    <property type="entry name" value="UNVRSLSTRESS"/>
</dbReference>
<feature type="domain" description="UspA" evidence="2">
    <location>
        <begin position="147"/>
        <end position="275"/>
    </location>
</feature>
<dbReference type="InterPro" id="IPR014729">
    <property type="entry name" value="Rossmann-like_a/b/a_fold"/>
</dbReference>
<evidence type="ECO:0000313" key="3">
    <source>
        <dbReference type="EMBL" id="GAA3771164.1"/>
    </source>
</evidence>
<evidence type="ECO:0000259" key="2">
    <source>
        <dbReference type="Pfam" id="PF00582"/>
    </source>
</evidence>
<sequence>MQRVIIAGVDRSARSRAAADWATREALLRGLPLRVVHVVPPAPLDPVEQWPYRPAAVADHVVAELVERHPALRAQGESHTGMPAPVLRAMGGQAELLVLGLRGEGGSARIAVGSTAAALAEGSAGPVVLVPGPLAGQGPPRPSAGVTVGVDVRAPVGGALDFAFEAARLRGARLHAVYAWKLPASAAAAPFAVLEEDRATWEDQEVQLLSDALRPWRRKYPDVDVLEDVVLFTPVEALVHASEGAELVVVGRRSAPGATLRELLEHCRCPVAVVPA</sequence>
<dbReference type="EMBL" id="BAABDE010000002">
    <property type="protein sequence ID" value="GAA3771164.1"/>
    <property type="molecule type" value="Genomic_DNA"/>
</dbReference>
<protein>
    <submittedName>
        <fullName evidence="3">Universal stress protein</fullName>
    </submittedName>
</protein>
<evidence type="ECO:0000256" key="1">
    <source>
        <dbReference type="ARBA" id="ARBA00008791"/>
    </source>
</evidence>
<name>A0ABP7GMX6_9ACTN</name>